<dbReference type="RefSeq" id="WP_051858120.1">
    <property type="nucleotide sequence ID" value="NZ_JBFADL010000063.1"/>
</dbReference>
<evidence type="ECO:0000313" key="1">
    <source>
        <dbReference type="EMBL" id="KES06958.1"/>
    </source>
</evidence>
<dbReference type="eggNOG" id="COG2312">
    <property type="taxonomic scope" value="Bacteria"/>
</dbReference>
<proteinExistence type="predicted"/>
<dbReference type="STRING" id="55952.BU52_12335"/>
<evidence type="ECO:0008006" key="3">
    <source>
        <dbReference type="Google" id="ProtNLM"/>
    </source>
</evidence>
<dbReference type="OrthoDB" id="9810066at2"/>
<dbReference type="Gene3D" id="3.30.1870.10">
    <property type="entry name" value="EreA-like, domain 2"/>
    <property type="match status" value="1"/>
</dbReference>
<sequence>MRSASHLSRRRRAALPVLPVLLAVLLTAVLPAAPARAGGRTPDPVVAELTRAASALAPGEPMDTLGDLRPLGRAVDGAVIVGVGEATHGSHQFFALQERVFRYLAEEKGFTSLAREAGWDAGLRINEWLLTGRGDIRRIMREVFQSEDRLWNNQEYLHLFEWMRAHNARSSRPLQFVGDDIVPVEPRLYDRVLRYVDRRFPELRARFAELYRDRPTGEVLAATREFRNRPQDERLDMARRTRQAYELLRSQAPGRDREEFDWNVQHARVIAQSARFYAFDNATEGTQQDLYRDQQMAENLTWWYEHTGSRTVLAAHDGHVALVSNSPDYPRPQGAFLRDRFGAGYLSVRTSFGEGSFVAYDGLSTREPLPLGTFTTGPPEPGTNEYTLDAVPHPVYLLDLRTVREPARQWLTASRPTTEIGTVWPVPEADTSLLMSSDLLVHFHHVDAARLLPAQGRSAPDAGARVTTWRS</sequence>
<dbReference type="Proteomes" id="UP000028341">
    <property type="component" value="Unassembled WGS sequence"/>
</dbReference>
<comment type="caution">
    <text evidence="1">The sequence shown here is derived from an EMBL/GenBank/DDBJ whole genome shotgun (WGS) entry which is preliminary data.</text>
</comment>
<dbReference type="InterPro" id="IPR014622">
    <property type="entry name" value="UCP036794_erythomycin"/>
</dbReference>
<dbReference type="Gene3D" id="1.20.1440.30">
    <property type="entry name" value="Biosynthetic Protein domain"/>
    <property type="match status" value="1"/>
</dbReference>
<dbReference type="InterPro" id="IPR007815">
    <property type="entry name" value="Emycin_Estase"/>
</dbReference>
<dbReference type="PANTHER" id="PTHR31299">
    <property type="entry name" value="ESTERASE, PUTATIVE (AFU_ORTHOLOGUE AFUA_1G05850)-RELATED"/>
    <property type="match status" value="1"/>
</dbReference>
<name>A0A081XTT5_STRTO</name>
<evidence type="ECO:0000313" key="2">
    <source>
        <dbReference type="Proteomes" id="UP000028341"/>
    </source>
</evidence>
<dbReference type="CDD" id="cd14728">
    <property type="entry name" value="Ere-like"/>
    <property type="match status" value="1"/>
</dbReference>
<dbReference type="PIRSF" id="PIRSF036794">
    <property type="entry name" value="UCP_erythr_ester"/>
    <property type="match status" value="1"/>
</dbReference>
<protein>
    <recommendedName>
        <fullName evidence="3">Erythromycin esterase</fullName>
    </recommendedName>
</protein>
<dbReference type="AlphaFoldDB" id="A0A081XTT5"/>
<gene>
    <name evidence="1" type="ORF">BU52_12335</name>
</gene>
<organism evidence="1 2">
    <name type="scientific">Streptomyces toyocaensis</name>
    <dbReference type="NCBI Taxonomy" id="55952"/>
    <lineage>
        <taxon>Bacteria</taxon>
        <taxon>Bacillati</taxon>
        <taxon>Actinomycetota</taxon>
        <taxon>Actinomycetes</taxon>
        <taxon>Kitasatosporales</taxon>
        <taxon>Streptomycetaceae</taxon>
        <taxon>Streptomyces</taxon>
    </lineage>
</organism>
<accession>A0A081XTT5</accession>
<dbReference type="SUPFAM" id="SSF159501">
    <property type="entry name" value="EreA/ChaN-like"/>
    <property type="match status" value="1"/>
</dbReference>
<dbReference type="EMBL" id="JFCB01000008">
    <property type="protein sequence ID" value="KES06958.1"/>
    <property type="molecule type" value="Genomic_DNA"/>
</dbReference>
<reference evidence="1 2" key="1">
    <citation type="submission" date="2014-02" db="EMBL/GenBank/DDBJ databases">
        <title>The genome announcement of Streptomyces toyocaensis NRRL15009.</title>
        <authorList>
            <person name="Hong H.-J."/>
            <person name="Kwun M.J."/>
        </authorList>
    </citation>
    <scope>NUCLEOTIDE SEQUENCE [LARGE SCALE GENOMIC DNA]</scope>
    <source>
        <strain evidence="1 2">NRRL 15009</strain>
    </source>
</reference>
<dbReference type="PANTHER" id="PTHR31299:SF0">
    <property type="entry name" value="ESTERASE, PUTATIVE (AFU_ORTHOLOGUE AFUA_1G05850)-RELATED"/>
    <property type="match status" value="1"/>
</dbReference>
<keyword evidence="2" id="KW-1185">Reference proteome</keyword>
<dbReference type="GO" id="GO:0046677">
    <property type="term" value="P:response to antibiotic"/>
    <property type="evidence" value="ECO:0007669"/>
    <property type="project" value="InterPro"/>
</dbReference>
<dbReference type="InterPro" id="IPR052036">
    <property type="entry name" value="Hydrolase/PRTase-associated"/>
</dbReference>
<dbReference type="Pfam" id="PF05139">
    <property type="entry name" value="Erythro_esteras"/>
    <property type="match status" value="1"/>
</dbReference>
<dbReference type="Gene3D" id="3.40.1660.10">
    <property type="entry name" value="EreA-like (biosynthetic domain)"/>
    <property type="match status" value="1"/>
</dbReference>